<dbReference type="Pfam" id="PF03772">
    <property type="entry name" value="Competence"/>
    <property type="match status" value="1"/>
</dbReference>
<evidence type="ECO:0000256" key="3">
    <source>
        <dbReference type="ARBA" id="ARBA00022692"/>
    </source>
</evidence>
<comment type="subcellular location">
    <subcellularLocation>
        <location evidence="1">Cell membrane</location>
        <topology evidence="1">Multi-pass membrane protein</topology>
    </subcellularLocation>
</comment>
<accession>A0A2W7QLU7</accession>
<protein>
    <submittedName>
        <fullName evidence="9">Competence protein ComEC</fullName>
    </submittedName>
</protein>
<dbReference type="InterPro" id="IPR025405">
    <property type="entry name" value="DUF4131"/>
</dbReference>
<comment type="caution">
    <text evidence="9">The sequence shown here is derived from an EMBL/GenBank/DDBJ whole genome shotgun (WGS) entry which is preliminary data.</text>
</comment>
<gene>
    <name evidence="9" type="ORF">LY56_01943</name>
</gene>
<evidence type="ECO:0000313" key="10">
    <source>
        <dbReference type="Proteomes" id="UP000249364"/>
    </source>
</evidence>
<keyword evidence="4 6" id="KW-1133">Transmembrane helix</keyword>
<name>A0A2W7QLU7_9RHOB</name>
<evidence type="ECO:0000256" key="5">
    <source>
        <dbReference type="ARBA" id="ARBA00023136"/>
    </source>
</evidence>
<feature type="transmembrane region" description="Helical" evidence="6">
    <location>
        <begin position="449"/>
        <end position="478"/>
    </location>
</feature>
<feature type="transmembrane region" description="Helical" evidence="6">
    <location>
        <begin position="206"/>
        <end position="227"/>
    </location>
</feature>
<dbReference type="Proteomes" id="UP000249364">
    <property type="component" value="Unassembled WGS sequence"/>
</dbReference>
<dbReference type="InterPro" id="IPR004477">
    <property type="entry name" value="ComEC_N"/>
</dbReference>
<evidence type="ECO:0000313" key="9">
    <source>
        <dbReference type="EMBL" id="PZX42249.1"/>
    </source>
</evidence>
<feature type="transmembrane region" description="Helical" evidence="6">
    <location>
        <begin position="415"/>
        <end position="437"/>
    </location>
</feature>
<feature type="domain" description="DUF4131" evidence="8">
    <location>
        <begin position="63"/>
        <end position="211"/>
    </location>
</feature>
<feature type="domain" description="ComEC/Rec2-related protein" evidence="7">
    <location>
        <begin position="255"/>
        <end position="532"/>
    </location>
</feature>
<dbReference type="NCBIfam" id="TIGR00360">
    <property type="entry name" value="ComEC_N-term"/>
    <property type="match status" value="1"/>
</dbReference>
<feature type="transmembrane region" description="Helical" evidence="6">
    <location>
        <begin position="83"/>
        <end position="106"/>
    </location>
</feature>
<evidence type="ECO:0000259" key="7">
    <source>
        <dbReference type="Pfam" id="PF03772"/>
    </source>
</evidence>
<feature type="transmembrane region" description="Helical" evidence="6">
    <location>
        <begin position="517"/>
        <end position="550"/>
    </location>
</feature>
<keyword evidence="10" id="KW-1185">Reference proteome</keyword>
<dbReference type="PANTHER" id="PTHR30619">
    <property type="entry name" value="DNA INTERNALIZATION/COMPETENCE PROTEIN COMEC/REC2"/>
    <property type="match status" value="1"/>
</dbReference>
<sequence>MGGETRVRVLTFFRPRPAHMPLALAQAIAGQRGRLFLFVPVLLAIGIGVYFALPREPVALEWAGVAAAAGALVWLSRRVAEEVAPLVLVGAFITAGCLVAGARAALVAAPVLQYRYFGAIEGRIVKIDRSANDALRLTLDQVVLEGVARARTPDRVRVSLHGQQGFIVPEPGLRVMTTGHLGPPPGPSEPGGFDFRRLAWFEGLGAVGYTRVPVLALAAADSGAVGLRVHRLRMRISGAVQAHLQGDAGGFAAAILTGDRSGIAAARMEELRRSNLAHLLAISGLHMGLLTGFVFGLLRLVMAMVPPFALRAPTRKIAALGALGAGAFYLVLSGGNVATERAFIMVGVMLVAVLLDRRAISLRSVAMAATLILILRPEALVQAGFQMSFAATVALVAVFQWLTQERGWRARIPRRVWPVVSVVICSLVAGIATAPIAAASFNRIAEYGLIANLLAVPLMGLVVMPAAVLAALLAPFGLEWVGLRLMGPAIDWILLVSAFVSGLEGAVMPIVEPAPLVIVTMALGAVWLVVWQGAARWAGVPVIVLALLVWAETRRPTLLIAREGEVVGLMGNGGRVLSRARAGSFTAESWLQSDGDSATQAEAFARSGYDPRDTVVQLRGGGFDVVHLAGQAALARLNDVCLSGRIVVVTQEPEARQGPCQIISPRDLRQSGALALSYRRGAVVTNSVAQSSGQRHWTGR</sequence>
<feature type="transmembrane region" description="Helical" evidence="6">
    <location>
        <begin position="490"/>
        <end position="511"/>
    </location>
</feature>
<keyword evidence="3 6" id="KW-0812">Transmembrane</keyword>
<dbReference type="STRING" id="121821.GCA_001870675_01720"/>
<keyword evidence="5 6" id="KW-0472">Membrane</keyword>
<reference evidence="9 10" key="1">
    <citation type="submission" date="2018-06" db="EMBL/GenBank/DDBJ databases">
        <title>Genomic Encyclopedia of Archaeal and Bacterial Type Strains, Phase II (KMG-II): from individual species to whole genera.</title>
        <authorList>
            <person name="Goeker M."/>
        </authorList>
    </citation>
    <scope>NUCLEOTIDE SEQUENCE [LARGE SCALE GENOMIC DNA]</scope>
    <source>
        <strain evidence="9 10">DSM 13087</strain>
    </source>
</reference>
<feature type="transmembrane region" description="Helical" evidence="6">
    <location>
        <begin position="59"/>
        <end position="76"/>
    </location>
</feature>
<evidence type="ECO:0000256" key="2">
    <source>
        <dbReference type="ARBA" id="ARBA00022475"/>
    </source>
</evidence>
<dbReference type="PANTHER" id="PTHR30619:SF1">
    <property type="entry name" value="RECOMBINATION PROTEIN 2"/>
    <property type="match status" value="1"/>
</dbReference>
<evidence type="ECO:0000256" key="4">
    <source>
        <dbReference type="ARBA" id="ARBA00022989"/>
    </source>
</evidence>
<feature type="transmembrane region" description="Helical" evidence="6">
    <location>
        <begin position="317"/>
        <end position="339"/>
    </location>
</feature>
<evidence type="ECO:0000256" key="1">
    <source>
        <dbReference type="ARBA" id="ARBA00004651"/>
    </source>
</evidence>
<organism evidence="9 10">
    <name type="scientific">Roseinatronobacter thiooxidans</name>
    <dbReference type="NCBI Taxonomy" id="121821"/>
    <lineage>
        <taxon>Bacteria</taxon>
        <taxon>Pseudomonadati</taxon>
        <taxon>Pseudomonadota</taxon>
        <taxon>Alphaproteobacteria</taxon>
        <taxon>Rhodobacterales</taxon>
        <taxon>Paracoccaceae</taxon>
        <taxon>Roseinatronobacter</taxon>
    </lineage>
</organism>
<evidence type="ECO:0000256" key="6">
    <source>
        <dbReference type="SAM" id="Phobius"/>
    </source>
</evidence>
<dbReference type="Pfam" id="PF13567">
    <property type="entry name" value="DUF4131"/>
    <property type="match status" value="1"/>
</dbReference>
<feature type="transmembrane region" description="Helical" evidence="6">
    <location>
        <begin position="360"/>
        <end position="377"/>
    </location>
</feature>
<dbReference type="EMBL" id="QKZQ01000008">
    <property type="protein sequence ID" value="PZX42249.1"/>
    <property type="molecule type" value="Genomic_DNA"/>
</dbReference>
<keyword evidence="2" id="KW-1003">Cell membrane</keyword>
<evidence type="ECO:0000259" key="8">
    <source>
        <dbReference type="Pfam" id="PF13567"/>
    </source>
</evidence>
<proteinExistence type="predicted"/>
<feature type="transmembrane region" description="Helical" evidence="6">
    <location>
        <begin position="276"/>
        <end position="297"/>
    </location>
</feature>
<feature type="transmembrane region" description="Helical" evidence="6">
    <location>
        <begin position="35"/>
        <end position="53"/>
    </location>
</feature>
<feature type="transmembrane region" description="Helical" evidence="6">
    <location>
        <begin position="383"/>
        <end position="403"/>
    </location>
</feature>
<dbReference type="InterPro" id="IPR052159">
    <property type="entry name" value="Competence_DNA_uptake"/>
</dbReference>
<dbReference type="AlphaFoldDB" id="A0A2W7QLU7"/>
<dbReference type="GO" id="GO:0005886">
    <property type="term" value="C:plasma membrane"/>
    <property type="evidence" value="ECO:0007669"/>
    <property type="project" value="UniProtKB-SubCell"/>
</dbReference>